<dbReference type="SMART" id="SM00507">
    <property type="entry name" value="HNHc"/>
    <property type="match status" value="1"/>
</dbReference>
<keyword evidence="1" id="KW-0175">Coiled coil</keyword>
<feature type="coiled-coil region" evidence="1">
    <location>
        <begin position="19"/>
        <end position="46"/>
    </location>
</feature>
<dbReference type="InterPro" id="IPR003870">
    <property type="entry name" value="DUF222"/>
</dbReference>
<reference evidence="4 5" key="1">
    <citation type="submission" date="2020-05" db="EMBL/GenBank/DDBJ databases">
        <title>MicrobeNet Type strains.</title>
        <authorList>
            <person name="Nicholson A.C."/>
        </authorList>
    </citation>
    <scope>NUCLEOTIDE SEQUENCE [LARGE SCALE GENOMIC DNA]</scope>
    <source>
        <strain evidence="4 5">JCM 14282</strain>
    </source>
</reference>
<dbReference type="AlphaFoldDB" id="A0A7Y2PYM3"/>
<evidence type="ECO:0000259" key="3">
    <source>
        <dbReference type="SMART" id="SM00507"/>
    </source>
</evidence>
<feature type="region of interest" description="Disordered" evidence="2">
    <location>
        <begin position="462"/>
        <end position="496"/>
    </location>
</feature>
<feature type="domain" description="HNH nuclease" evidence="3">
    <location>
        <begin position="382"/>
        <end position="434"/>
    </location>
</feature>
<evidence type="ECO:0000313" key="5">
    <source>
        <dbReference type="Proteomes" id="UP000543598"/>
    </source>
</evidence>
<dbReference type="Proteomes" id="UP000543598">
    <property type="component" value="Unassembled WGS sequence"/>
</dbReference>
<evidence type="ECO:0000256" key="2">
    <source>
        <dbReference type="SAM" id="MobiDB-lite"/>
    </source>
</evidence>
<sequence>MGYVHDDSEPTRPGMWCELDALVSEVEAARARIAEAQALEASLLARAVDLVAARTAERTARGLQTADDLPLREVSAELGAAMRVGDRTVQRRINDAHTIVTRFVSTHESWRRGEIERAHAAIIAEEGVVVVDDGARAEYEQLVLAVAKVESAARLREIARAIAARIDPDSVREQRAIAASERRVRVYDLGDGLARLLADLPAPLAHAIADRLTQQARLVRDPSQGVSKAASHRQTSADPDADSGSCADTAAHPNARGGADGLGSGHTARGADTSACRTADGRTLDQVRADVLADTLLTAGSSAHAGGDVAGVGAIRGAIQVTIPLATLAGVSDDPVLLAGSGPVDPDLVRALAAAAPGWDRVFTDAATGLPVAVDRYRPSAELRRFLAARDERCRFPGCRRPAASCDVDHTVDAAFGGATSACNLGQFCRRHHTLKHASPWTVEQVGAGVFRWTSPTGRIYDDRAPSTMRHVDRRERRRERPRLRPAVAFGESAPT</sequence>
<dbReference type="InterPro" id="IPR003615">
    <property type="entry name" value="HNH_nuc"/>
</dbReference>
<keyword evidence="5" id="KW-1185">Reference proteome</keyword>
<feature type="compositionally biased region" description="Basic and acidic residues" evidence="2">
    <location>
        <begin position="462"/>
        <end position="475"/>
    </location>
</feature>
<accession>A0A7Y2PYM3</accession>
<dbReference type="RefSeq" id="WP_167037224.1">
    <property type="nucleotide sequence ID" value="NZ_BAAANA010000001.1"/>
</dbReference>
<gene>
    <name evidence="4" type="ORF">HLA99_06600</name>
</gene>
<comment type="caution">
    <text evidence="4">The sequence shown here is derived from an EMBL/GenBank/DDBJ whole genome shotgun (WGS) entry which is preliminary data.</text>
</comment>
<protein>
    <submittedName>
        <fullName evidence="4">DUF222 domain-containing protein</fullName>
    </submittedName>
</protein>
<dbReference type="Pfam" id="PF02720">
    <property type="entry name" value="DUF222"/>
    <property type="match status" value="1"/>
</dbReference>
<dbReference type="CDD" id="cd00085">
    <property type="entry name" value="HNHc"/>
    <property type="match status" value="1"/>
</dbReference>
<proteinExistence type="predicted"/>
<evidence type="ECO:0000256" key="1">
    <source>
        <dbReference type="SAM" id="Coils"/>
    </source>
</evidence>
<evidence type="ECO:0000313" key="4">
    <source>
        <dbReference type="EMBL" id="NNH03521.1"/>
    </source>
</evidence>
<organism evidence="4 5">
    <name type="scientific">Microbacterium ulmi</name>
    <dbReference type="NCBI Taxonomy" id="179095"/>
    <lineage>
        <taxon>Bacteria</taxon>
        <taxon>Bacillati</taxon>
        <taxon>Actinomycetota</taxon>
        <taxon>Actinomycetes</taxon>
        <taxon>Micrococcales</taxon>
        <taxon>Microbacteriaceae</taxon>
        <taxon>Microbacterium</taxon>
    </lineage>
</organism>
<feature type="region of interest" description="Disordered" evidence="2">
    <location>
        <begin position="220"/>
        <end position="274"/>
    </location>
</feature>
<dbReference type="EMBL" id="JABEMB010000006">
    <property type="protein sequence ID" value="NNH03521.1"/>
    <property type="molecule type" value="Genomic_DNA"/>
</dbReference>
<name>A0A7Y2PYM3_9MICO</name>